<dbReference type="SUPFAM" id="SSF52540">
    <property type="entry name" value="P-loop containing nucleoside triphosphate hydrolases"/>
    <property type="match status" value="1"/>
</dbReference>
<protein>
    <recommendedName>
        <fullName evidence="4">NACHT domain-containing protein</fullName>
    </recommendedName>
</protein>
<dbReference type="OrthoDB" id="3027122at2759"/>
<dbReference type="InterPro" id="IPR015943">
    <property type="entry name" value="WD40/YVTN_repeat-like_dom_sf"/>
</dbReference>
<dbReference type="InterPro" id="IPR027417">
    <property type="entry name" value="P-loop_NTPase"/>
</dbReference>
<dbReference type="InterPro" id="IPR056884">
    <property type="entry name" value="NPHP3-like_N"/>
</dbReference>
<dbReference type="InterPro" id="IPR019775">
    <property type="entry name" value="WD40_repeat_CS"/>
</dbReference>
<dbReference type="SMART" id="SM00320">
    <property type="entry name" value="WD40"/>
    <property type="match status" value="11"/>
</dbReference>
<dbReference type="HOGENOM" id="CLU_000288_6_3_1"/>
<dbReference type="InterPro" id="IPR036322">
    <property type="entry name" value="WD40_repeat_dom_sf"/>
</dbReference>
<feature type="repeat" description="WD" evidence="3">
    <location>
        <begin position="755"/>
        <end position="787"/>
    </location>
</feature>
<reference evidence="6" key="2">
    <citation type="submission" date="2015-01" db="EMBL/GenBank/DDBJ databases">
        <title>Evolutionary Origins and Diversification of the Mycorrhizal Mutualists.</title>
        <authorList>
            <consortium name="DOE Joint Genome Institute"/>
            <consortium name="Mycorrhizal Genomics Consortium"/>
            <person name="Kohler A."/>
            <person name="Kuo A."/>
            <person name="Nagy L.G."/>
            <person name="Floudas D."/>
            <person name="Copeland A."/>
            <person name="Barry K.W."/>
            <person name="Cichocki N."/>
            <person name="Veneault-Fourrey C."/>
            <person name="LaButti K."/>
            <person name="Lindquist E.A."/>
            <person name="Lipzen A."/>
            <person name="Lundell T."/>
            <person name="Morin E."/>
            <person name="Murat C."/>
            <person name="Riley R."/>
            <person name="Ohm R."/>
            <person name="Sun H."/>
            <person name="Tunlid A."/>
            <person name="Henrissat B."/>
            <person name="Grigoriev I.V."/>
            <person name="Hibbett D.S."/>
            <person name="Martin F."/>
        </authorList>
    </citation>
    <scope>NUCLEOTIDE SEQUENCE [LARGE SCALE GENOMIC DNA]</scope>
    <source>
        <strain evidence="6">F 1598</strain>
    </source>
</reference>
<dbReference type="SUPFAM" id="SSF50978">
    <property type="entry name" value="WD40 repeat-like"/>
    <property type="match status" value="2"/>
</dbReference>
<feature type="repeat" description="WD" evidence="3">
    <location>
        <begin position="796"/>
        <end position="837"/>
    </location>
</feature>
<dbReference type="Pfam" id="PF24883">
    <property type="entry name" value="NPHP3_N"/>
    <property type="match status" value="1"/>
</dbReference>
<evidence type="ECO:0000256" key="1">
    <source>
        <dbReference type="ARBA" id="ARBA00022574"/>
    </source>
</evidence>
<dbReference type="InterPro" id="IPR001680">
    <property type="entry name" value="WD40_rpt"/>
</dbReference>
<dbReference type="PROSITE" id="PS00678">
    <property type="entry name" value="WD_REPEATS_1"/>
    <property type="match status" value="2"/>
</dbReference>
<evidence type="ECO:0000259" key="4">
    <source>
        <dbReference type="PROSITE" id="PS50837"/>
    </source>
</evidence>
<evidence type="ECO:0000256" key="3">
    <source>
        <dbReference type="PROSITE-ProRule" id="PRU00221"/>
    </source>
</evidence>
<evidence type="ECO:0000313" key="5">
    <source>
        <dbReference type="EMBL" id="KIM79103.1"/>
    </source>
</evidence>
<dbReference type="PANTHER" id="PTHR44019">
    <property type="entry name" value="WD REPEAT-CONTAINING PROTEIN 55"/>
    <property type="match status" value="1"/>
</dbReference>
<dbReference type="PROSITE" id="PS50082">
    <property type="entry name" value="WD_REPEATS_2"/>
    <property type="match status" value="6"/>
</dbReference>
<dbReference type="STRING" id="765440.A0A0C3AYN5"/>
<dbReference type="InterPro" id="IPR007111">
    <property type="entry name" value="NACHT_NTPase"/>
</dbReference>
<sequence length="1328" mass="146341">MNVPPSSSGFNIDARGGIWNFVGGDQYNTTVHGDQINHIITPDLDILRRASSAAAVHNSSEREPAPKCLPGTREDVLAILSDWARNDDHRQVCWLKGPAGFGKSAIAQSMAEACAAAGTLAASFFFSRRHAERSNSKRFFPTIALQLSKSIPQAKHAICQAINRDPLLPDEILRDQFQQLIVKPLMEVDKSYTSPLIVIIDALDECDDDALVGEIISLFTRTLHYGRVRLRVLITSRPQIHIESKMVDLALSPTVYICELQNFSSDMDIRLFLKDSLAEIYRGQQQFMDDVELPWPSHDTVDVLVRRASGLFIYASTVVNFLDGKHGRPDQQLGRILSVEAPPDVTMYSGLDSFYLDVVTSNAHSDGKLILGIITLLFDPLPIRDLARLLAKPIGELRLHLHELRSVLLVPDTLDEPIQMYHASFRDFLMDPQRSSSHFIDQQKHHSSITLFSLRLMTEELRRDPCNICDPSKLNSEVPDLNAVCKTSIGGAVQYACRYWAVHLSKSIPGGTLLAALQTFVSKSLLYWIETLSLLGRFDESTIPSLQMVSNWLKVLPNPPSELIELFYDAERFVLEFFDPISASASHVYYSALPFAPLSTQLHKMYAHERSGTIRVVYGIQDSWSACLRVISTASPVRSVAFSPDNTYVASGTEKEGVQLWKTSNGISFATLGGDDLSCSVTFSSDGLRVAVGETDGFVHMWEVETGSSLIIKQTHQQPVNNVSFAPDNSVLASASCDTTINFWDARTGCILSCLSGHTGDVTCIAFSPDSQRLASASNDATIRVWDKTFRCLFVLTGHENAVLSVTFSPNGTHMASGSADKTVRLWNSSTGKCLTTNAFHSKGVLAVKYSSDGLSVISISEDLTVKSFHITKSKPITIWSFAQFFRRYMSNIPGWHRKVFTLVPPSIMGIKPTVDAIAFSTISVTPFALAAEDNIVVLHDLKPSCDPPFLGRECPSSALAISRNGAYLASGSPGKDILICDTSLRDRTWEKMAFIGIEIMAVASDGTRFVISTTGDLSLIDADGSLIAELRPSSLTTTWRVIFSPDSKLIAVASSWTSTIRLFNSRDGASILGPVSRLGLFFDAILTCVVFSPDSTLLACGDSKCTPEIRRVPSGERIARLQQTFEGEVTCVAFSPDMSYIVFGNSAGIVRCWNWRTDVVHTSSKRHDAGVTSAIFTPDSTRVVSGSSNGSLQVWILGADSINWRTSTSIAILSLSFHSSATGVELVCRDEKRAMEIWNFGEDEKSNQMIPRLSWRTAEGCVVADQTLESNFFLRDDGWLFDGTRMVCWIPKMYRPSNNIFYMRGHRLIAVVGDCLLILDLSGSLTN</sequence>
<dbReference type="InterPro" id="IPR050505">
    <property type="entry name" value="WDR55/POC1"/>
</dbReference>
<dbReference type="EMBL" id="KN833011">
    <property type="protein sequence ID" value="KIM79103.1"/>
    <property type="molecule type" value="Genomic_DNA"/>
</dbReference>
<name>A0A0C3AYN5_PILCF</name>
<dbReference type="Pfam" id="PF00400">
    <property type="entry name" value="WD40"/>
    <property type="match status" value="6"/>
</dbReference>
<dbReference type="PANTHER" id="PTHR44019:SF8">
    <property type="entry name" value="POC1 CENTRIOLAR PROTEIN HOMOLOG"/>
    <property type="match status" value="1"/>
</dbReference>
<dbReference type="PROSITE" id="PS50837">
    <property type="entry name" value="NACHT"/>
    <property type="match status" value="1"/>
</dbReference>
<feature type="repeat" description="WD" evidence="3">
    <location>
        <begin position="680"/>
        <end position="712"/>
    </location>
</feature>
<dbReference type="InParanoid" id="A0A0C3AYN5"/>
<feature type="repeat" description="WD" evidence="3">
    <location>
        <begin position="630"/>
        <end position="671"/>
    </location>
</feature>
<accession>A0A0C3AYN5</accession>
<evidence type="ECO:0000256" key="2">
    <source>
        <dbReference type="ARBA" id="ARBA00022737"/>
    </source>
</evidence>
<keyword evidence="1 3" id="KW-0853">WD repeat</keyword>
<reference evidence="5 6" key="1">
    <citation type="submission" date="2014-04" db="EMBL/GenBank/DDBJ databases">
        <authorList>
            <consortium name="DOE Joint Genome Institute"/>
            <person name="Kuo A."/>
            <person name="Tarkka M."/>
            <person name="Buscot F."/>
            <person name="Kohler A."/>
            <person name="Nagy L.G."/>
            <person name="Floudas D."/>
            <person name="Copeland A."/>
            <person name="Barry K.W."/>
            <person name="Cichocki N."/>
            <person name="Veneault-Fourrey C."/>
            <person name="LaButti K."/>
            <person name="Lindquist E.A."/>
            <person name="Lipzen A."/>
            <person name="Lundell T."/>
            <person name="Morin E."/>
            <person name="Murat C."/>
            <person name="Sun H."/>
            <person name="Tunlid A."/>
            <person name="Henrissat B."/>
            <person name="Grigoriev I.V."/>
            <person name="Hibbett D.S."/>
            <person name="Martin F."/>
            <person name="Nordberg H.P."/>
            <person name="Cantor M.N."/>
            <person name="Hua S.X."/>
        </authorList>
    </citation>
    <scope>NUCLEOTIDE SEQUENCE [LARGE SCALE GENOMIC DNA]</scope>
    <source>
        <strain evidence="5 6">F 1598</strain>
    </source>
</reference>
<evidence type="ECO:0000313" key="6">
    <source>
        <dbReference type="Proteomes" id="UP000054166"/>
    </source>
</evidence>
<keyword evidence="6" id="KW-1185">Reference proteome</keyword>
<gene>
    <name evidence="5" type="ORF">PILCRDRAFT_823672</name>
</gene>
<organism evidence="5 6">
    <name type="scientific">Piloderma croceum (strain F 1598)</name>
    <dbReference type="NCBI Taxonomy" id="765440"/>
    <lineage>
        <taxon>Eukaryota</taxon>
        <taxon>Fungi</taxon>
        <taxon>Dikarya</taxon>
        <taxon>Basidiomycota</taxon>
        <taxon>Agaricomycotina</taxon>
        <taxon>Agaricomycetes</taxon>
        <taxon>Agaricomycetidae</taxon>
        <taxon>Atheliales</taxon>
        <taxon>Atheliaceae</taxon>
        <taxon>Piloderma</taxon>
    </lineage>
</organism>
<feature type="repeat" description="WD" evidence="3">
    <location>
        <begin position="713"/>
        <end position="749"/>
    </location>
</feature>
<dbReference type="Gene3D" id="2.130.10.10">
    <property type="entry name" value="YVTN repeat-like/Quinoprotein amine dehydrogenase"/>
    <property type="match status" value="5"/>
</dbReference>
<dbReference type="Proteomes" id="UP000054166">
    <property type="component" value="Unassembled WGS sequence"/>
</dbReference>
<dbReference type="InterPro" id="IPR020472">
    <property type="entry name" value="WD40_PAC1"/>
</dbReference>
<feature type="repeat" description="WD" evidence="3">
    <location>
        <begin position="1165"/>
        <end position="1196"/>
    </location>
</feature>
<feature type="domain" description="NACHT" evidence="4">
    <location>
        <begin position="91"/>
        <end position="238"/>
    </location>
</feature>
<keyword evidence="2" id="KW-0677">Repeat</keyword>
<dbReference type="Gene3D" id="3.40.50.300">
    <property type="entry name" value="P-loop containing nucleotide triphosphate hydrolases"/>
    <property type="match status" value="1"/>
</dbReference>
<proteinExistence type="predicted"/>
<dbReference type="PRINTS" id="PR00320">
    <property type="entry name" value="GPROTEINBRPT"/>
</dbReference>
<dbReference type="PROSITE" id="PS50294">
    <property type="entry name" value="WD_REPEATS_REGION"/>
    <property type="match status" value="4"/>
</dbReference>
<dbReference type="CDD" id="cd00200">
    <property type="entry name" value="WD40"/>
    <property type="match status" value="1"/>
</dbReference>